<dbReference type="InterPro" id="IPR000504">
    <property type="entry name" value="RRM_dom"/>
</dbReference>
<dbReference type="PANTHER" id="PTHR15608:SF0">
    <property type="entry name" value="HIV TAT-SPECIFIC FACTOR 1"/>
    <property type="match status" value="1"/>
</dbReference>
<feature type="compositionally biased region" description="Basic and acidic residues" evidence="2">
    <location>
        <begin position="170"/>
        <end position="179"/>
    </location>
</feature>
<protein>
    <recommendedName>
        <fullName evidence="3">RRM domain-containing protein</fullName>
    </recommendedName>
</protein>
<feature type="compositionally biased region" description="Basic and acidic residues" evidence="2">
    <location>
        <begin position="107"/>
        <end position="126"/>
    </location>
</feature>
<name>A0A813V5C3_ADIRI</name>
<keyword evidence="5" id="KW-1185">Reference proteome</keyword>
<dbReference type="SUPFAM" id="SSF54928">
    <property type="entry name" value="RNA-binding domain, RBD"/>
    <property type="match status" value="1"/>
</dbReference>
<comment type="caution">
    <text evidence="4">The sequence shown here is derived from an EMBL/GenBank/DDBJ whole genome shotgun (WGS) entry which is preliminary data.</text>
</comment>
<evidence type="ECO:0000256" key="1">
    <source>
        <dbReference type="PROSITE-ProRule" id="PRU00176"/>
    </source>
</evidence>
<evidence type="ECO:0000256" key="2">
    <source>
        <dbReference type="SAM" id="MobiDB-lite"/>
    </source>
</evidence>
<sequence>MAFSSGMNTNDGNGGNMWSSGSRGGSHGGYSRSNDDDDNNGPRGGGSYGGSFGNNNSRRGGGSYGFRRQNNGGEMETLRDAIFIQNLPKDVTRDQIYDAFSKVGPIKTDDRSGGPKIWIYKDRDTGEGNGRATVTYDDEETADRAISEFNDQHIDSLGGSVRVQLAQRRTRTDNNDRGGRGGYRGGRSNWDSGSRPGFNSNNTGRWGNADGGSGGRGFSDNRRGGGGFRSRDGGDGDSFRDSDDRGGSYRGGRGGPYRGASRGNGGSSNYAPY</sequence>
<dbReference type="GO" id="GO:0005686">
    <property type="term" value="C:U2 snRNP"/>
    <property type="evidence" value="ECO:0007669"/>
    <property type="project" value="TreeGrafter"/>
</dbReference>
<dbReference type="Gene3D" id="3.30.70.330">
    <property type="match status" value="1"/>
</dbReference>
<feature type="compositionally biased region" description="Basic and acidic residues" evidence="2">
    <location>
        <begin position="219"/>
        <end position="247"/>
    </location>
</feature>
<proteinExistence type="predicted"/>
<dbReference type="AlphaFoldDB" id="A0A813V5C3"/>
<feature type="compositionally biased region" description="Polar residues" evidence="2">
    <location>
        <begin position="189"/>
        <end position="203"/>
    </location>
</feature>
<feature type="compositionally biased region" description="Low complexity" evidence="2">
    <location>
        <begin position="1"/>
        <end position="21"/>
    </location>
</feature>
<dbReference type="Pfam" id="PF00076">
    <property type="entry name" value="RRM_1"/>
    <property type="match status" value="1"/>
</dbReference>
<accession>A0A813V5C3</accession>
<dbReference type="GO" id="GO:0005684">
    <property type="term" value="C:U2-type spliceosomal complex"/>
    <property type="evidence" value="ECO:0007669"/>
    <property type="project" value="TreeGrafter"/>
</dbReference>
<feature type="compositionally biased region" description="Gly residues" evidence="2">
    <location>
        <begin position="248"/>
        <end position="266"/>
    </location>
</feature>
<keyword evidence="1" id="KW-0694">RNA-binding</keyword>
<organism evidence="4 5">
    <name type="scientific">Adineta ricciae</name>
    <name type="common">Rotifer</name>
    <dbReference type="NCBI Taxonomy" id="249248"/>
    <lineage>
        <taxon>Eukaryota</taxon>
        <taxon>Metazoa</taxon>
        <taxon>Spiralia</taxon>
        <taxon>Gnathifera</taxon>
        <taxon>Rotifera</taxon>
        <taxon>Eurotatoria</taxon>
        <taxon>Bdelloidea</taxon>
        <taxon>Adinetida</taxon>
        <taxon>Adinetidae</taxon>
        <taxon>Adineta</taxon>
    </lineage>
</organism>
<reference evidence="4" key="1">
    <citation type="submission" date="2021-02" db="EMBL/GenBank/DDBJ databases">
        <authorList>
            <person name="Nowell W R."/>
        </authorList>
    </citation>
    <scope>NUCLEOTIDE SEQUENCE</scope>
</reference>
<dbReference type="EMBL" id="CAJNOR010000199">
    <property type="protein sequence ID" value="CAF0836907.1"/>
    <property type="molecule type" value="Genomic_DNA"/>
</dbReference>
<evidence type="ECO:0000259" key="3">
    <source>
        <dbReference type="PROSITE" id="PS50102"/>
    </source>
</evidence>
<gene>
    <name evidence="4" type="ORF">XAT740_LOCUS4759</name>
</gene>
<feature type="region of interest" description="Disordered" evidence="2">
    <location>
        <begin position="104"/>
        <end position="133"/>
    </location>
</feature>
<dbReference type="SMART" id="SM00360">
    <property type="entry name" value="RRM"/>
    <property type="match status" value="1"/>
</dbReference>
<evidence type="ECO:0000313" key="4">
    <source>
        <dbReference type="EMBL" id="CAF0836907.1"/>
    </source>
</evidence>
<dbReference type="GO" id="GO:0003723">
    <property type="term" value="F:RNA binding"/>
    <property type="evidence" value="ECO:0007669"/>
    <property type="project" value="UniProtKB-UniRule"/>
</dbReference>
<feature type="domain" description="RRM" evidence="3">
    <location>
        <begin position="80"/>
        <end position="168"/>
    </location>
</feature>
<dbReference type="InterPro" id="IPR035979">
    <property type="entry name" value="RBD_domain_sf"/>
</dbReference>
<feature type="compositionally biased region" description="Gly residues" evidence="2">
    <location>
        <begin position="42"/>
        <end position="52"/>
    </location>
</feature>
<dbReference type="PROSITE" id="PS50102">
    <property type="entry name" value="RRM"/>
    <property type="match status" value="1"/>
</dbReference>
<dbReference type="InterPro" id="IPR012677">
    <property type="entry name" value="Nucleotide-bd_a/b_plait_sf"/>
</dbReference>
<dbReference type="InterPro" id="IPR034393">
    <property type="entry name" value="TatSF1-like"/>
</dbReference>
<dbReference type="Proteomes" id="UP000663828">
    <property type="component" value="Unassembled WGS sequence"/>
</dbReference>
<feature type="region of interest" description="Disordered" evidence="2">
    <location>
        <begin position="1"/>
        <end position="72"/>
    </location>
</feature>
<evidence type="ECO:0000313" key="5">
    <source>
        <dbReference type="Proteomes" id="UP000663828"/>
    </source>
</evidence>
<feature type="region of interest" description="Disordered" evidence="2">
    <location>
        <begin position="149"/>
        <end position="273"/>
    </location>
</feature>
<dbReference type="PANTHER" id="PTHR15608">
    <property type="entry name" value="SPLICING FACTOR U2AF-ASSOCIATED PROTEIN 2"/>
    <property type="match status" value="1"/>
</dbReference>